<reference evidence="1 2" key="1">
    <citation type="submission" date="2021-08" db="EMBL/GenBank/DDBJ databases">
        <title>Genomic Architecture of Streptomyces flavotricini NGL1 and Streptomyces erythrochromogenes HMS4 With Differential Plant Beneficial attributes and laccase production capabilities.</title>
        <authorList>
            <person name="Salwan R."/>
            <person name="Kaur R."/>
            <person name="Sharma V."/>
        </authorList>
    </citation>
    <scope>NUCLEOTIDE SEQUENCE [LARGE SCALE GENOMIC DNA]</scope>
    <source>
        <strain evidence="1 2">NGL1</strain>
    </source>
</reference>
<dbReference type="Proteomes" id="UP001520654">
    <property type="component" value="Unassembled WGS sequence"/>
</dbReference>
<accession>A0ABS8E224</accession>
<comment type="caution">
    <text evidence="1">The sequence shown here is derived from an EMBL/GenBank/DDBJ whole genome shotgun (WGS) entry which is preliminary data.</text>
</comment>
<keyword evidence="2" id="KW-1185">Reference proteome</keyword>
<protein>
    <submittedName>
        <fullName evidence="1">Uncharacterized protein</fullName>
    </submittedName>
</protein>
<dbReference type="RefSeq" id="WP_229335269.1">
    <property type="nucleotide sequence ID" value="NZ_JAINUL010000001.1"/>
</dbReference>
<organism evidence="1 2">
    <name type="scientific">Streptomyces flavotricini</name>
    <dbReference type="NCBI Taxonomy" id="66888"/>
    <lineage>
        <taxon>Bacteria</taxon>
        <taxon>Bacillati</taxon>
        <taxon>Actinomycetota</taxon>
        <taxon>Actinomycetes</taxon>
        <taxon>Kitasatosporales</taxon>
        <taxon>Streptomycetaceae</taxon>
        <taxon>Streptomyces</taxon>
    </lineage>
</organism>
<gene>
    <name evidence="1" type="ORF">K7B10_07880</name>
</gene>
<proteinExistence type="predicted"/>
<evidence type="ECO:0000313" key="1">
    <source>
        <dbReference type="EMBL" id="MCC0094704.1"/>
    </source>
</evidence>
<evidence type="ECO:0000313" key="2">
    <source>
        <dbReference type="Proteomes" id="UP001520654"/>
    </source>
</evidence>
<sequence length="125" mass="13105">MTDPTPDPVLLARHIAQQIGQLTDHLAVAPPRQAAQILGHVLAPDGVLDGITGLVAAGSRFAKDRAISGALPPEVWLALGRASNDLDAICGDLAEHTEDIHRLTQTPATAPARPVASALVARRHR</sequence>
<name>A0ABS8E224_9ACTN</name>
<dbReference type="EMBL" id="JAINUL010000001">
    <property type="protein sequence ID" value="MCC0094704.1"/>
    <property type="molecule type" value="Genomic_DNA"/>
</dbReference>